<evidence type="ECO:0000256" key="10">
    <source>
        <dbReference type="ARBA" id="ARBA00060965"/>
    </source>
</evidence>
<evidence type="ECO:0000256" key="8">
    <source>
        <dbReference type="ARBA" id="ARBA00023146"/>
    </source>
</evidence>
<gene>
    <name evidence="11 14" type="primary">tyrS</name>
    <name evidence="14" type="ORF">OUO13_19585</name>
</gene>
<feature type="short sequence motif" description="'HIGH' region" evidence="11">
    <location>
        <begin position="46"/>
        <end position="55"/>
    </location>
</feature>
<dbReference type="HAMAP" id="MF_02006">
    <property type="entry name" value="Tyr_tRNA_synth_type1"/>
    <property type="match status" value="1"/>
</dbReference>
<evidence type="ECO:0000259" key="13">
    <source>
        <dbReference type="Pfam" id="PF22421"/>
    </source>
</evidence>
<evidence type="ECO:0000256" key="9">
    <source>
        <dbReference type="ARBA" id="ARBA00048248"/>
    </source>
</evidence>
<keyword evidence="8 11" id="KW-0030">Aminoacyl-tRNA synthetase</keyword>
<dbReference type="GO" id="GO:0005829">
    <property type="term" value="C:cytosol"/>
    <property type="evidence" value="ECO:0007669"/>
    <property type="project" value="TreeGrafter"/>
</dbReference>
<keyword evidence="15" id="KW-1185">Reference proteome</keyword>
<organism evidence="14 15">
    <name type="scientific">Parathalassolituus penaei</name>
    <dbReference type="NCBI Taxonomy" id="2997323"/>
    <lineage>
        <taxon>Bacteria</taxon>
        <taxon>Pseudomonadati</taxon>
        <taxon>Pseudomonadota</taxon>
        <taxon>Gammaproteobacteria</taxon>
        <taxon>Oceanospirillales</taxon>
        <taxon>Oceanospirillaceae</taxon>
        <taxon>Parathalassolituus</taxon>
    </lineage>
</organism>
<proteinExistence type="inferred from homology"/>
<evidence type="ECO:0000256" key="7">
    <source>
        <dbReference type="ARBA" id="ARBA00022917"/>
    </source>
</evidence>
<dbReference type="CDD" id="cd00805">
    <property type="entry name" value="TyrRS_core"/>
    <property type="match status" value="1"/>
</dbReference>
<evidence type="ECO:0000313" key="14">
    <source>
        <dbReference type="EMBL" id="MCY0967388.1"/>
    </source>
</evidence>
<dbReference type="GO" id="GO:0005524">
    <property type="term" value="F:ATP binding"/>
    <property type="evidence" value="ECO:0007669"/>
    <property type="project" value="UniProtKB-UniRule"/>
</dbReference>
<comment type="function">
    <text evidence="11">Catalyzes the attachment of tyrosine to tRNA(Tyr) in a two-step reaction: tyrosine is first activated by ATP to form Tyr-AMP and then transferred to the acceptor end of tRNA(Tyr).</text>
</comment>
<comment type="similarity">
    <text evidence="10 11">Belongs to the class-I aminoacyl-tRNA synthetase family. TyrS type 1 subfamily.</text>
</comment>
<dbReference type="EC" id="6.1.1.1" evidence="11"/>
<evidence type="ECO:0000256" key="12">
    <source>
        <dbReference type="PROSITE-ProRule" id="PRU00182"/>
    </source>
</evidence>
<dbReference type="PRINTS" id="PR01040">
    <property type="entry name" value="TRNASYNTHTYR"/>
</dbReference>
<feature type="short sequence motif" description="'KMSKS' region" evidence="11">
    <location>
        <begin position="235"/>
        <end position="239"/>
    </location>
</feature>
<dbReference type="GO" id="GO:0006437">
    <property type="term" value="P:tyrosyl-tRNA aminoacylation"/>
    <property type="evidence" value="ECO:0007669"/>
    <property type="project" value="UniProtKB-UniRule"/>
</dbReference>
<keyword evidence="2 11" id="KW-0963">Cytoplasm</keyword>
<dbReference type="Pfam" id="PF00579">
    <property type="entry name" value="tRNA-synt_1b"/>
    <property type="match status" value="1"/>
</dbReference>
<comment type="caution">
    <text evidence="14">The sequence shown here is derived from an EMBL/GenBank/DDBJ whole genome shotgun (WGS) entry which is preliminary data.</text>
</comment>
<sequence length="427" mass="47071">MTTQPDPGLVPDLVARNLIAQSSAELPFMEEYLNGEPRTLYCGFDPTAGSLHIGHLVPLLMLRRFQLAGHRPLALIGGATGMIGDPSFKATERSLNSVDQIDQWVEALKQQIGRFLDLSSATLVNNRDWTAGIGVLEFLRDIGKYFSVNSMINKDSVRTRIERPDQGISFTEFSYSLLQSWDFAVLNRDHQCSLQLGGNDQWGNITAGIDLTRRMNGNTVYGMTLPLITKADGTKFGKTESGTVWLDPERTSPYRFYQFWLNTADADVYRFLKFYSFLPVSRINAIEASDAANPGRPQGQQILAEEITRLVHGETGLQQARRISASLFSGEVADLAENELQQLALDGLSTSPWTVGDTLTDALVNAGLASSRRNSRELLASGAVMLNGRTVTEEALLLTHPLSLPGGYHLLRKGKKHFALLIPAAYP</sequence>
<evidence type="ECO:0000256" key="11">
    <source>
        <dbReference type="HAMAP-Rule" id="MF_02006"/>
    </source>
</evidence>
<feature type="binding site" evidence="11">
    <location>
        <position position="175"/>
    </location>
    <ligand>
        <name>L-tyrosine</name>
        <dbReference type="ChEBI" id="CHEBI:58315"/>
    </ligand>
</feature>
<evidence type="ECO:0000256" key="5">
    <source>
        <dbReference type="ARBA" id="ARBA00022840"/>
    </source>
</evidence>
<dbReference type="SUPFAM" id="SSF55174">
    <property type="entry name" value="Alpha-L RNA-binding motif"/>
    <property type="match status" value="1"/>
</dbReference>
<evidence type="ECO:0000256" key="4">
    <source>
        <dbReference type="ARBA" id="ARBA00022741"/>
    </source>
</evidence>
<dbReference type="CDD" id="cd00165">
    <property type="entry name" value="S4"/>
    <property type="match status" value="1"/>
</dbReference>
<dbReference type="EMBL" id="JAPNOA010000059">
    <property type="protein sequence ID" value="MCY0967388.1"/>
    <property type="molecule type" value="Genomic_DNA"/>
</dbReference>
<evidence type="ECO:0000256" key="2">
    <source>
        <dbReference type="ARBA" id="ARBA00022490"/>
    </source>
</evidence>
<dbReference type="PANTHER" id="PTHR11766:SF0">
    <property type="entry name" value="TYROSINE--TRNA LIGASE, MITOCHONDRIAL"/>
    <property type="match status" value="1"/>
</dbReference>
<dbReference type="Pfam" id="PF22421">
    <property type="entry name" value="SYY_C-terminal"/>
    <property type="match status" value="1"/>
</dbReference>
<dbReference type="InterPro" id="IPR001412">
    <property type="entry name" value="aa-tRNA-synth_I_CS"/>
</dbReference>
<dbReference type="Proteomes" id="UP001150830">
    <property type="component" value="Unassembled WGS sequence"/>
</dbReference>
<dbReference type="FunFam" id="1.10.240.10:FF:000001">
    <property type="entry name" value="Tyrosine--tRNA ligase"/>
    <property type="match status" value="1"/>
</dbReference>
<keyword evidence="3 11" id="KW-0436">Ligase</keyword>
<feature type="binding site" evidence="11">
    <location>
        <position position="238"/>
    </location>
    <ligand>
        <name>ATP</name>
        <dbReference type="ChEBI" id="CHEBI:30616"/>
    </ligand>
</feature>
<comment type="subcellular location">
    <subcellularLocation>
        <location evidence="1 11">Cytoplasm</location>
    </subcellularLocation>
</comment>
<accession>A0A9X3IVM0</accession>
<keyword evidence="7 11" id="KW-0648">Protein biosynthesis</keyword>
<dbReference type="InterPro" id="IPR054608">
    <property type="entry name" value="SYY-like_C"/>
</dbReference>
<dbReference type="NCBIfam" id="TIGR00234">
    <property type="entry name" value="tyrS"/>
    <property type="match status" value="1"/>
</dbReference>
<dbReference type="InterPro" id="IPR002307">
    <property type="entry name" value="Tyr-tRNA-ligase"/>
</dbReference>
<feature type="binding site" evidence="11">
    <location>
        <position position="179"/>
    </location>
    <ligand>
        <name>L-tyrosine</name>
        <dbReference type="ChEBI" id="CHEBI:58315"/>
    </ligand>
</feature>
<evidence type="ECO:0000256" key="3">
    <source>
        <dbReference type="ARBA" id="ARBA00022598"/>
    </source>
</evidence>
<dbReference type="PROSITE" id="PS00178">
    <property type="entry name" value="AA_TRNA_LIGASE_I"/>
    <property type="match status" value="1"/>
</dbReference>
<keyword evidence="4 11" id="KW-0547">Nucleotide-binding</keyword>
<dbReference type="GO" id="GO:0003723">
    <property type="term" value="F:RNA binding"/>
    <property type="evidence" value="ECO:0007669"/>
    <property type="project" value="UniProtKB-KW"/>
</dbReference>
<dbReference type="RefSeq" id="WP_283175586.1">
    <property type="nucleotide sequence ID" value="NZ_JAPNOA010000059.1"/>
</dbReference>
<evidence type="ECO:0000313" key="15">
    <source>
        <dbReference type="Proteomes" id="UP001150830"/>
    </source>
</evidence>
<dbReference type="InterPro" id="IPR036986">
    <property type="entry name" value="S4_RNA-bd_sf"/>
</dbReference>
<name>A0A9X3IVM0_9GAMM</name>
<dbReference type="PROSITE" id="PS50889">
    <property type="entry name" value="S4"/>
    <property type="match status" value="1"/>
</dbReference>
<dbReference type="PANTHER" id="PTHR11766">
    <property type="entry name" value="TYROSYL-TRNA SYNTHETASE"/>
    <property type="match status" value="1"/>
</dbReference>
<feature type="binding site" evidence="11">
    <location>
        <position position="41"/>
    </location>
    <ligand>
        <name>L-tyrosine</name>
        <dbReference type="ChEBI" id="CHEBI:58315"/>
    </ligand>
</feature>
<evidence type="ECO:0000256" key="6">
    <source>
        <dbReference type="ARBA" id="ARBA00022884"/>
    </source>
</evidence>
<reference evidence="14" key="1">
    <citation type="submission" date="2022-11" db="EMBL/GenBank/DDBJ databases">
        <title>Parathalassolutuus dongxingensis gen. nov., sp. nov., a novel member of family Oceanospirillaceae isolated from a coastal shrimp pond in Guangxi, China.</title>
        <authorList>
            <person name="Chen H."/>
        </authorList>
    </citation>
    <scope>NUCLEOTIDE SEQUENCE</scope>
    <source>
        <strain evidence="14">G-43</strain>
    </source>
</reference>
<dbReference type="SUPFAM" id="SSF52374">
    <property type="entry name" value="Nucleotidylyl transferase"/>
    <property type="match status" value="1"/>
</dbReference>
<keyword evidence="5 11" id="KW-0067">ATP-binding</keyword>
<dbReference type="Gene3D" id="3.10.290.10">
    <property type="entry name" value="RNA-binding S4 domain"/>
    <property type="match status" value="1"/>
</dbReference>
<dbReference type="InterPro" id="IPR002305">
    <property type="entry name" value="aa-tRNA-synth_Ic"/>
</dbReference>
<evidence type="ECO:0000256" key="1">
    <source>
        <dbReference type="ARBA" id="ARBA00004496"/>
    </source>
</evidence>
<keyword evidence="6 12" id="KW-0694">RNA-binding</keyword>
<dbReference type="GO" id="GO:0042803">
    <property type="term" value="F:protein homodimerization activity"/>
    <property type="evidence" value="ECO:0007669"/>
    <property type="project" value="UniProtKB-ARBA"/>
</dbReference>
<dbReference type="Gene3D" id="1.10.240.10">
    <property type="entry name" value="Tyrosyl-Transfer RNA Synthetase"/>
    <property type="match status" value="1"/>
</dbReference>
<dbReference type="InterPro" id="IPR024088">
    <property type="entry name" value="Tyr-tRNA-ligase_bac-type"/>
</dbReference>
<comment type="subunit">
    <text evidence="11">Homodimer.</text>
</comment>
<comment type="catalytic activity">
    <reaction evidence="9 11">
        <text>tRNA(Tyr) + L-tyrosine + ATP = L-tyrosyl-tRNA(Tyr) + AMP + diphosphate + H(+)</text>
        <dbReference type="Rhea" id="RHEA:10220"/>
        <dbReference type="Rhea" id="RHEA-COMP:9706"/>
        <dbReference type="Rhea" id="RHEA-COMP:9707"/>
        <dbReference type="ChEBI" id="CHEBI:15378"/>
        <dbReference type="ChEBI" id="CHEBI:30616"/>
        <dbReference type="ChEBI" id="CHEBI:33019"/>
        <dbReference type="ChEBI" id="CHEBI:58315"/>
        <dbReference type="ChEBI" id="CHEBI:78442"/>
        <dbReference type="ChEBI" id="CHEBI:78536"/>
        <dbReference type="ChEBI" id="CHEBI:456215"/>
        <dbReference type="EC" id="6.1.1.1"/>
    </reaction>
</comment>
<dbReference type="AlphaFoldDB" id="A0A9X3IVM0"/>
<dbReference type="InterPro" id="IPR024107">
    <property type="entry name" value="Tyr-tRNA-ligase_bac_1"/>
</dbReference>
<dbReference type="GO" id="GO:0004831">
    <property type="term" value="F:tyrosine-tRNA ligase activity"/>
    <property type="evidence" value="ECO:0007669"/>
    <property type="project" value="UniProtKB-UniRule"/>
</dbReference>
<dbReference type="Gene3D" id="3.40.50.620">
    <property type="entry name" value="HUPs"/>
    <property type="match status" value="1"/>
</dbReference>
<feature type="domain" description="Tyrosine--tRNA ligase SYY-like C-terminal" evidence="13">
    <location>
        <begin position="356"/>
        <end position="421"/>
    </location>
</feature>
<dbReference type="FunFam" id="3.40.50.620:FF:000008">
    <property type="entry name" value="Tyrosine--tRNA ligase"/>
    <property type="match status" value="1"/>
</dbReference>
<dbReference type="InterPro" id="IPR014729">
    <property type="entry name" value="Rossmann-like_a/b/a_fold"/>
</dbReference>
<protein>
    <recommendedName>
        <fullName evidence="11">Tyrosine--tRNA ligase</fullName>
        <ecNumber evidence="11">6.1.1.1</ecNumber>
    </recommendedName>
    <alternativeName>
        <fullName evidence="11">Tyrosyl-tRNA synthetase</fullName>
        <shortName evidence="11">TyrRS</shortName>
    </alternativeName>
</protein>